<dbReference type="AlphaFoldDB" id="A0A3P7JUN8"/>
<dbReference type="EMBL" id="UYYB01106830">
    <property type="protein sequence ID" value="VDM79927.1"/>
    <property type="molecule type" value="Genomic_DNA"/>
</dbReference>
<accession>A0A3P7JUN8</accession>
<dbReference type="Proteomes" id="UP000270094">
    <property type="component" value="Unassembled WGS sequence"/>
</dbReference>
<gene>
    <name evidence="1" type="ORF">SVUK_LOCUS14925</name>
</gene>
<evidence type="ECO:0000313" key="1">
    <source>
        <dbReference type="EMBL" id="VDM79927.1"/>
    </source>
</evidence>
<evidence type="ECO:0000313" key="2">
    <source>
        <dbReference type="Proteomes" id="UP000270094"/>
    </source>
</evidence>
<name>A0A3P7JUN8_STRVU</name>
<reference evidence="1 2" key="1">
    <citation type="submission" date="2018-11" db="EMBL/GenBank/DDBJ databases">
        <authorList>
            <consortium name="Pathogen Informatics"/>
        </authorList>
    </citation>
    <scope>NUCLEOTIDE SEQUENCE [LARGE SCALE GENOMIC DNA]</scope>
</reference>
<organism evidence="1 2">
    <name type="scientific">Strongylus vulgaris</name>
    <name type="common">Blood worm</name>
    <dbReference type="NCBI Taxonomy" id="40348"/>
    <lineage>
        <taxon>Eukaryota</taxon>
        <taxon>Metazoa</taxon>
        <taxon>Ecdysozoa</taxon>
        <taxon>Nematoda</taxon>
        <taxon>Chromadorea</taxon>
        <taxon>Rhabditida</taxon>
        <taxon>Rhabditina</taxon>
        <taxon>Rhabditomorpha</taxon>
        <taxon>Strongyloidea</taxon>
        <taxon>Strongylidae</taxon>
        <taxon>Strongylus</taxon>
    </lineage>
</organism>
<sequence length="132" mass="14558">MPFRTAVSGSVLREGRTRNAALLNQLVPLQRLLIAESTKFLGVPSTESDVDALLARDVVRASANSEEQLSAWKEQLLNTPLGKLAIDTFSTYVEQHAEDLRIIMILLPNEKPCLSLKMLKNVRGILTIVSST</sequence>
<keyword evidence="2" id="KW-1185">Reference proteome</keyword>
<proteinExistence type="predicted"/>
<protein>
    <submittedName>
        <fullName evidence="1">Uncharacterized protein</fullName>
    </submittedName>
</protein>
<dbReference type="OrthoDB" id="5840389at2759"/>